<dbReference type="InterPro" id="IPR003593">
    <property type="entry name" value="AAA+_ATPase"/>
</dbReference>
<name>A0A4R3LPQ2_9HYPH</name>
<dbReference type="PROSITE" id="PS00211">
    <property type="entry name" value="ABC_TRANSPORTER_1"/>
    <property type="match status" value="1"/>
</dbReference>
<evidence type="ECO:0000313" key="7">
    <source>
        <dbReference type="Proteomes" id="UP000294664"/>
    </source>
</evidence>
<dbReference type="PANTHER" id="PTHR42788:SF13">
    <property type="entry name" value="ALIPHATIC SULFONATES IMPORT ATP-BINDING PROTEIN SSUB"/>
    <property type="match status" value="1"/>
</dbReference>
<dbReference type="InterPro" id="IPR003439">
    <property type="entry name" value="ABC_transporter-like_ATP-bd"/>
</dbReference>
<evidence type="ECO:0000313" key="6">
    <source>
        <dbReference type="EMBL" id="TCT01509.1"/>
    </source>
</evidence>
<accession>A0A4R3LPQ2</accession>
<dbReference type="InterPro" id="IPR027417">
    <property type="entry name" value="P-loop_NTPase"/>
</dbReference>
<dbReference type="Proteomes" id="UP000294664">
    <property type="component" value="Unassembled WGS sequence"/>
</dbReference>
<dbReference type="SUPFAM" id="SSF52540">
    <property type="entry name" value="P-loop containing nucleoside triphosphate hydrolases"/>
    <property type="match status" value="1"/>
</dbReference>
<evidence type="ECO:0000256" key="2">
    <source>
        <dbReference type="ARBA" id="ARBA00022448"/>
    </source>
</evidence>
<dbReference type="PROSITE" id="PS50893">
    <property type="entry name" value="ABC_TRANSPORTER_2"/>
    <property type="match status" value="1"/>
</dbReference>
<gene>
    <name evidence="6" type="ORF">EDC64_1187</name>
</gene>
<keyword evidence="3" id="KW-0547">Nucleotide-binding</keyword>
<comment type="caution">
    <text evidence="6">The sequence shown here is derived from an EMBL/GenBank/DDBJ whole genome shotgun (WGS) entry which is preliminary data.</text>
</comment>
<dbReference type="InterPro" id="IPR050166">
    <property type="entry name" value="ABC_transporter_ATP-bind"/>
</dbReference>
<evidence type="ECO:0000256" key="4">
    <source>
        <dbReference type="ARBA" id="ARBA00022840"/>
    </source>
</evidence>
<keyword evidence="4 6" id="KW-0067">ATP-binding</keyword>
<dbReference type="Gene3D" id="3.40.50.300">
    <property type="entry name" value="P-loop containing nucleotide triphosphate hydrolases"/>
    <property type="match status" value="1"/>
</dbReference>
<keyword evidence="2" id="KW-0813">Transport</keyword>
<dbReference type="Pfam" id="PF00005">
    <property type="entry name" value="ABC_tran"/>
    <property type="match status" value="1"/>
</dbReference>
<sequence length="258" mass="27926">MAGVTLSNVSKSFPKPDGKGTFVALSPTDIEVKEGEFVCILGPSGCGKTTLLNIVAGFETPTTGTVLVGGKPVRKPGPERGYVFQEYALFPWMTIIENVAFGLRNLGVSGAEAATKARDYLKLVGLSGFEQSYPNRLSGGMKQRVAIARALAPGPDILLLDEPFAALDAQTRYLMQIELLRIQREARKTTILITHSLEEAIVLADRVIVLSARPGRIKLIETIDHPHTRNPNDPSMTELRYRLFQAIADEIAPVGAAA</sequence>
<protein>
    <submittedName>
        <fullName evidence="6">NitT/TauT family transport system ATP-binding protein</fullName>
    </submittedName>
</protein>
<feature type="domain" description="ABC transporter" evidence="5">
    <location>
        <begin position="4"/>
        <end position="239"/>
    </location>
</feature>
<evidence type="ECO:0000256" key="1">
    <source>
        <dbReference type="ARBA" id="ARBA00005417"/>
    </source>
</evidence>
<dbReference type="PANTHER" id="PTHR42788">
    <property type="entry name" value="TAURINE IMPORT ATP-BINDING PROTEIN-RELATED"/>
    <property type="match status" value="1"/>
</dbReference>
<dbReference type="InterPro" id="IPR017871">
    <property type="entry name" value="ABC_transporter-like_CS"/>
</dbReference>
<dbReference type="CDD" id="cd03293">
    <property type="entry name" value="ABC_NrtD_SsuB_transporters"/>
    <property type="match status" value="1"/>
</dbReference>
<organism evidence="6 7">
    <name type="scientific">Aquabacter spiritensis</name>
    <dbReference type="NCBI Taxonomy" id="933073"/>
    <lineage>
        <taxon>Bacteria</taxon>
        <taxon>Pseudomonadati</taxon>
        <taxon>Pseudomonadota</taxon>
        <taxon>Alphaproteobacteria</taxon>
        <taxon>Hyphomicrobiales</taxon>
        <taxon>Xanthobacteraceae</taxon>
        <taxon>Aquabacter</taxon>
    </lineage>
</organism>
<dbReference type="GO" id="GO:0005524">
    <property type="term" value="F:ATP binding"/>
    <property type="evidence" value="ECO:0007669"/>
    <property type="project" value="UniProtKB-KW"/>
</dbReference>
<reference evidence="6 7" key="1">
    <citation type="submission" date="2019-03" db="EMBL/GenBank/DDBJ databases">
        <title>Genomic Encyclopedia of Type Strains, Phase IV (KMG-IV): sequencing the most valuable type-strain genomes for metagenomic binning, comparative biology and taxonomic classification.</title>
        <authorList>
            <person name="Goeker M."/>
        </authorList>
    </citation>
    <scope>NUCLEOTIDE SEQUENCE [LARGE SCALE GENOMIC DNA]</scope>
    <source>
        <strain evidence="6 7">DSM 9035</strain>
    </source>
</reference>
<comment type="similarity">
    <text evidence="1">Belongs to the ABC transporter superfamily.</text>
</comment>
<dbReference type="SMART" id="SM00382">
    <property type="entry name" value="AAA"/>
    <property type="match status" value="1"/>
</dbReference>
<evidence type="ECO:0000259" key="5">
    <source>
        <dbReference type="PROSITE" id="PS50893"/>
    </source>
</evidence>
<keyword evidence="7" id="KW-1185">Reference proteome</keyword>
<evidence type="ECO:0000256" key="3">
    <source>
        <dbReference type="ARBA" id="ARBA00022741"/>
    </source>
</evidence>
<proteinExistence type="inferred from homology"/>
<dbReference type="EMBL" id="SMAI01000018">
    <property type="protein sequence ID" value="TCT01509.1"/>
    <property type="molecule type" value="Genomic_DNA"/>
</dbReference>
<dbReference type="RefSeq" id="WP_207916153.1">
    <property type="nucleotide sequence ID" value="NZ_SMAI01000018.1"/>
</dbReference>
<dbReference type="AlphaFoldDB" id="A0A4R3LPQ2"/>
<dbReference type="GO" id="GO:0016887">
    <property type="term" value="F:ATP hydrolysis activity"/>
    <property type="evidence" value="ECO:0007669"/>
    <property type="project" value="InterPro"/>
</dbReference>